<dbReference type="PROSITE" id="PS50928">
    <property type="entry name" value="ABC_TM1"/>
    <property type="match status" value="1"/>
</dbReference>
<dbReference type="RefSeq" id="WP_237486590.1">
    <property type="nucleotide sequence ID" value="NZ_CAKLCM010000003.1"/>
</dbReference>
<evidence type="ECO:0000256" key="8">
    <source>
        <dbReference type="ARBA" id="ARBA00023136"/>
    </source>
</evidence>
<keyword evidence="12" id="KW-1185">Reference proteome</keyword>
<proteinExistence type="inferred from homology"/>
<evidence type="ECO:0000256" key="2">
    <source>
        <dbReference type="ARBA" id="ARBA00010072"/>
    </source>
</evidence>
<feature type="domain" description="ABC transmembrane type-1" evidence="10">
    <location>
        <begin position="13"/>
        <end position="202"/>
    </location>
</feature>
<feature type="transmembrane region" description="Helical" evidence="9">
    <location>
        <begin position="51"/>
        <end position="73"/>
    </location>
</feature>
<comment type="similarity">
    <text evidence="2">Belongs to the binding-protein-dependent transport system permease family. HisMQ subfamily.</text>
</comment>
<dbReference type="CDD" id="cd06261">
    <property type="entry name" value="TM_PBP2"/>
    <property type="match status" value="1"/>
</dbReference>
<evidence type="ECO:0000256" key="7">
    <source>
        <dbReference type="ARBA" id="ARBA00022989"/>
    </source>
</evidence>
<feature type="transmembrane region" description="Helical" evidence="9">
    <location>
        <begin position="16"/>
        <end position="39"/>
    </location>
</feature>
<dbReference type="PANTHER" id="PTHR30614">
    <property type="entry name" value="MEMBRANE COMPONENT OF AMINO ACID ABC TRANSPORTER"/>
    <property type="match status" value="1"/>
</dbReference>
<evidence type="ECO:0000256" key="3">
    <source>
        <dbReference type="ARBA" id="ARBA00022448"/>
    </source>
</evidence>
<gene>
    <name evidence="11" type="primary">yecS_2</name>
    <name evidence="11" type="ORF">VHP8226_03804</name>
</gene>
<dbReference type="NCBIfam" id="TIGR01726">
    <property type="entry name" value="HEQRo_perm_3TM"/>
    <property type="match status" value="1"/>
</dbReference>
<dbReference type="SUPFAM" id="SSF161098">
    <property type="entry name" value="MetI-like"/>
    <property type="match status" value="1"/>
</dbReference>
<comment type="subcellular location">
    <subcellularLocation>
        <location evidence="1">Cell inner membrane</location>
        <topology evidence="1">Multi-pass membrane protein</topology>
    </subcellularLocation>
    <subcellularLocation>
        <location evidence="9">Cell membrane</location>
        <topology evidence="9">Multi-pass membrane protein</topology>
    </subcellularLocation>
</comment>
<dbReference type="InterPro" id="IPR035906">
    <property type="entry name" value="MetI-like_sf"/>
</dbReference>
<comment type="caution">
    <text evidence="11">The sequence shown here is derived from an EMBL/GenBank/DDBJ whole genome shotgun (WGS) entry which is preliminary data.</text>
</comment>
<name>A0ABM8ZNC4_9VIBR</name>
<dbReference type="InterPro" id="IPR000515">
    <property type="entry name" value="MetI-like"/>
</dbReference>
<evidence type="ECO:0000256" key="4">
    <source>
        <dbReference type="ARBA" id="ARBA00022475"/>
    </source>
</evidence>
<sequence length="217" mass="24068">MDFTLYFTYAPLLAKGLAYTVFVCSIGLLISLFAGLALYGVSQVAWLPLRIFYRGYLLIFRGTPLLVQVYLVFYGGPFVGIELSAEQVGILGLGMYGAAYFAEIFRSGFASIPKGQVEASYDLGFSRWQTLTRVQIPQMLGLIIPPSINQSIILIKESAILSIITVPEITKAVVTMATQTFTVVEPYLFLAVAYWCITSALARFGAWSEKRARHYLN</sequence>
<dbReference type="EMBL" id="CAKLCM010000003">
    <property type="protein sequence ID" value="CAH0530076.1"/>
    <property type="molecule type" value="Genomic_DNA"/>
</dbReference>
<dbReference type="Pfam" id="PF00528">
    <property type="entry name" value="BPD_transp_1"/>
    <property type="match status" value="1"/>
</dbReference>
<reference evidence="11" key="1">
    <citation type="submission" date="2021-12" db="EMBL/GenBank/DDBJ databases">
        <authorList>
            <person name="Rodrigo-Torres L."/>
            <person name="Arahal R. D."/>
            <person name="Lucena T."/>
        </authorList>
    </citation>
    <scope>NUCLEOTIDE SEQUENCE</scope>
    <source>
        <strain evidence="11">CECT 8226</strain>
    </source>
</reference>
<keyword evidence="8 9" id="KW-0472">Membrane</keyword>
<keyword evidence="7 9" id="KW-1133">Transmembrane helix</keyword>
<keyword evidence="6" id="KW-0029">Amino-acid transport</keyword>
<dbReference type="InterPro" id="IPR043429">
    <property type="entry name" value="ArtM/GltK/GlnP/TcyL/YhdX-like"/>
</dbReference>
<evidence type="ECO:0000256" key="9">
    <source>
        <dbReference type="RuleBase" id="RU363032"/>
    </source>
</evidence>
<keyword evidence="5 9" id="KW-0812">Transmembrane</keyword>
<evidence type="ECO:0000256" key="6">
    <source>
        <dbReference type="ARBA" id="ARBA00022970"/>
    </source>
</evidence>
<dbReference type="InterPro" id="IPR010065">
    <property type="entry name" value="AA_ABC_transptr_permease_3TM"/>
</dbReference>
<keyword evidence="4" id="KW-1003">Cell membrane</keyword>
<dbReference type="Proteomes" id="UP000838160">
    <property type="component" value="Unassembled WGS sequence"/>
</dbReference>
<feature type="transmembrane region" description="Helical" evidence="9">
    <location>
        <begin position="187"/>
        <end position="206"/>
    </location>
</feature>
<evidence type="ECO:0000259" key="10">
    <source>
        <dbReference type="PROSITE" id="PS50928"/>
    </source>
</evidence>
<accession>A0ABM8ZNC4</accession>
<keyword evidence="3 9" id="KW-0813">Transport</keyword>
<dbReference type="Gene3D" id="1.10.3720.10">
    <property type="entry name" value="MetI-like"/>
    <property type="match status" value="1"/>
</dbReference>
<dbReference type="PANTHER" id="PTHR30614:SF0">
    <property type="entry name" value="L-CYSTINE TRANSPORT SYSTEM PERMEASE PROTEIN TCYL"/>
    <property type="match status" value="1"/>
</dbReference>
<evidence type="ECO:0000313" key="11">
    <source>
        <dbReference type="EMBL" id="CAH0530076.1"/>
    </source>
</evidence>
<evidence type="ECO:0000256" key="1">
    <source>
        <dbReference type="ARBA" id="ARBA00004429"/>
    </source>
</evidence>
<organism evidence="11 12">
    <name type="scientific">Vibrio hippocampi</name>
    <dbReference type="NCBI Taxonomy" id="654686"/>
    <lineage>
        <taxon>Bacteria</taxon>
        <taxon>Pseudomonadati</taxon>
        <taxon>Pseudomonadota</taxon>
        <taxon>Gammaproteobacteria</taxon>
        <taxon>Vibrionales</taxon>
        <taxon>Vibrionaceae</taxon>
        <taxon>Vibrio</taxon>
    </lineage>
</organism>
<protein>
    <submittedName>
        <fullName evidence="11">L-cystine transport system permease protein YecS</fullName>
    </submittedName>
</protein>
<evidence type="ECO:0000313" key="12">
    <source>
        <dbReference type="Proteomes" id="UP000838160"/>
    </source>
</evidence>
<evidence type="ECO:0000256" key="5">
    <source>
        <dbReference type="ARBA" id="ARBA00022692"/>
    </source>
</evidence>